<accession>A0A423J3V4</accession>
<dbReference type="FunFam" id="1.10.287.950:FF:000001">
    <property type="entry name" value="Methyl-accepting chemotaxis sensory transducer"/>
    <property type="match status" value="1"/>
</dbReference>
<evidence type="ECO:0000256" key="10">
    <source>
        <dbReference type="ARBA" id="ARBA00029447"/>
    </source>
</evidence>
<evidence type="ECO:0000313" key="16">
    <source>
        <dbReference type="EMBL" id="RON32381.1"/>
    </source>
</evidence>
<feature type="domain" description="T-SNARE coiled-coil homology" evidence="14">
    <location>
        <begin position="475"/>
        <end position="537"/>
    </location>
</feature>
<dbReference type="SUPFAM" id="SSF58104">
    <property type="entry name" value="Methyl-accepting chemotaxis protein (MCP) signaling domain"/>
    <property type="match status" value="1"/>
</dbReference>
<evidence type="ECO:0000256" key="1">
    <source>
        <dbReference type="ARBA" id="ARBA00004429"/>
    </source>
</evidence>
<evidence type="ECO:0000313" key="17">
    <source>
        <dbReference type="Proteomes" id="UP000283260"/>
    </source>
</evidence>
<feature type="transmembrane region" description="Helical" evidence="12">
    <location>
        <begin position="205"/>
        <end position="228"/>
    </location>
</feature>
<evidence type="ECO:0000256" key="8">
    <source>
        <dbReference type="ARBA" id="ARBA00023136"/>
    </source>
</evidence>
<keyword evidence="6 12" id="KW-0812">Transmembrane</keyword>
<evidence type="ECO:0000256" key="6">
    <source>
        <dbReference type="ARBA" id="ARBA00022692"/>
    </source>
</evidence>
<dbReference type="InterPro" id="IPR033480">
    <property type="entry name" value="sCache_2"/>
</dbReference>
<feature type="domain" description="HAMP" evidence="15">
    <location>
        <begin position="229"/>
        <end position="283"/>
    </location>
</feature>
<dbReference type="Gene3D" id="3.30.450.20">
    <property type="entry name" value="PAS domain"/>
    <property type="match status" value="1"/>
</dbReference>
<dbReference type="CDD" id="cd11386">
    <property type="entry name" value="MCP_signal"/>
    <property type="match status" value="1"/>
</dbReference>
<keyword evidence="7 12" id="KW-1133">Transmembrane helix</keyword>
<comment type="subcellular location">
    <subcellularLocation>
        <location evidence="1">Cell inner membrane</location>
        <topology evidence="1">Multi-pass membrane protein</topology>
    </subcellularLocation>
</comment>
<dbReference type="SMART" id="SM00304">
    <property type="entry name" value="HAMP"/>
    <property type="match status" value="1"/>
</dbReference>
<evidence type="ECO:0000256" key="9">
    <source>
        <dbReference type="ARBA" id="ARBA00023224"/>
    </source>
</evidence>
<dbReference type="GO" id="GO:0005886">
    <property type="term" value="C:plasma membrane"/>
    <property type="evidence" value="ECO:0007669"/>
    <property type="project" value="UniProtKB-SubCell"/>
</dbReference>
<dbReference type="InterPro" id="IPR000727">
    <property type="entry name" value="T_SNARE_dom"/>
</dbReference>
<evidence type="ECO:0000256" key="7">
    <source>
        <dbReference type="ARBA" id="ARBA00022989"/>
    </source>
</evidence>
<dbReference type="SMART" id="SM01049">
    <property type="entry name" value="Cache_2"/>
    <property type="match status" value="1"/>
</dbReference>
<keyword evidence="5" id="KW-0997">Cell inner membrane</keyword>
<comment type="similarity">
    <text evidence="10">Belongs to the methyl-accepting chemotaxis (MCP) protein family.</text>
</comment>
<dbReference type="PROSITE" id="PS50111">
    <property type="entry name" value="CHEMOTAXIS_TRANSDUC_2"/>
    <property type="match status" value="1"/>
</dbReference>
<protein>
    <submittedName>
        <fullName evidence="16">Chemotaxis protein</fullName>
    </submittedName>
</protein>
<dbReference type="PROSITE" id="PS50192">
    <property type="entry name" value="T_SNARE"/>
    <property type="match status" value="1"/>
</dbReference>
<evidence type="ECO:0000259" key="14">
    <source>
        <dbReference type="PROSITE" id="PS50192"/>
    </source>
</evidence>
<keyword evidence="9 11" id="KW-0807">Transducer</keyword>
<evidence type="ECO:0000259" key="15">
    <source>
        <dbReference type="PROSITE" id="PS50885"/>
    </source>
</evidence>
<reference evidence="16 17" key="1">
    <citation type="submission" date="2016-10" db="EMBL/GenBank/DDBJ databases">
        <title>Comparative genome analysis of multiple Pseudomonas spp. focuses on biocontrol and plant growth promoting traits.</title>
        <authorList>
            <person name="Tao X.-Y."/>
            <person name="Taylor C.G."/>
        </authorList>
    </citation>
    <scope>NUCLEOTIDE SEQUENCE [LARGE SCALE GENOMIC DNA]</scope>
    <source>
        <strain evidence="16 17">94G2</strain>
    </source>
</reference>
<feature type="domain" description="Methyl-accepting transducer" evidence="13">
    <location>
        <begin position="288"/>
        <end position="524"/>
    </location>
</feature>
<name>A0A423J3V4_9PSED</name>
<organism evidence="16 17">
    <name type="scientific">Pseudomonas frederiksbergensis</name>
    <dbReference type="NCBI Taxonomy" id="104087"/>
    <lineage>
        <taxon>Bacteria</taxon>
        <taxon>Pseudomonadati</taxon>
        <taxon>Pseudomonadota</taxon>
        <taxon>Gammaproteobacteria</taxon>
        <taxon>Pseudomonadales</taxon>
        <taxon>Pseudomonadaceae</taxon>
        <taxon>Pseudomonas</taxon>
    </lineage>
</organism>
<dbReference type="GO" id="GO:0006935">
    <property type="term" value="P:chemotaxis"/>
    <property type="evidence" value="ECO:0007669"/>
    <property type="project" value="UniProtKB-KW"/>
</dbReference>
<dbReference type="AlphaFoldDB" id="A0A423J3V4"/>
<sequence>MRMSLKAKVLSLAVLPVLLFALVISLTTLFILQEQARKEVEETRQRLLSDAKATLQSYVAVAMTTIKPLYDAAAPGDDAARAQAIKLLSSITYGKDGYFFGYDSNTVRLFKANSPEGVGQSFKDNRDPNGVYVNRDLVKVAKDGTHYLQYSSTLPGNTQVLVPKLGFTEYLSKWDMAVGTSVNLDGIEAQVAVVEAKVQERMQGVVLSIVGIAVVVLLMIAAAGMLLANTILRPLNLMKANLDDIAAGEGDLTRRLTITSQDELGQLAGSFNRFVDKIHGLVRQITEMTSQLTGLVNQVSDQAQRSDQAMERQRHETDQVATAINEMSAAAQEVAKSAQNAAVAAQQTDEEGQAAKRVVAGSIVKIHALVNDIRSSGVSLDSLQKDVSSIVSVLGVIRSIAEQTNLLALNAAIEAARAGEAGRGFAVVADEVRALASRTQISTQEIQSMIDRLQAGTQSAVEAMRRSSEAGDGTSAQANEAGASLDAMAQLIGTINSMNAQIASAAEEQTAVAEEINRSVHQIAVAVDSVADETQLGAQTSRSLADLGQRLGQLVGQFRI</sequence>
<gene>
    <name evidence="16" type="ORF">BK661_14985</name>
</gene>
<dbReference type="Pfam" id="PF00672">
    <property type="entry name" value="HAMP"/>
    <property type="match status" value="1"/>
</dbReference>
<evidence type="ECO:0000256" key="12">
    <source>
        <dbReference type="SAM" id="Phobius"/>
    </source>
</evidence>
<evidence type="ECO:0000256" key="11">
    <source>
        <dbReference type="PROSITE-ProRule" id="PRU00284"/>
    </source>
</evidence>
<dbReference type="InterPro" id="IPR004089">
    <property type="entry name" value="MCPsignal_dom"/>
</dbReference>
<dbReference type="EMBL" id="MOBL01000015">
    <property type="protein sequence ID" value="RON32381.1"/>
    <property type="molecule type" value="Genomic_DNA"/>
</dbReference>
<keyword evidence="2" id="KW-1003">Cell membrane</keyword>
<evidence type="ECO:0000256" key="4">
    <source>
        <dbReference type="ARBA" id="ARBA00022500"/>
    </source>
</evidence>
<evidence type="ECO:0000256" key="3">
    <source>
        <dbReference type="ARBA" id="ARBA00022481"/>
    </source>
</evidence>
<dbReference type="RefSeq" id="WP_123497883.1">
    <property type="nucleotide sequence ID" value="NZ_JBNDKM010000004.1"/>
</dbReference>
<dbReference type="GO" id="GO:0007165">
    <property type="term" value="P:signal transduction"/>
    <property type="evidence" value="ECO:0007669"/>
    <property type="project" value="UniProtKB-KW"/>
</dbReference>
<dbReference type="CDD" id="cd06225">
    <property type="entry name" value="HAMP"/>
    <property type="match status" value="1"/>
</dbReference>
<dbReference type="SMART" id="SM00283">
    <property type="entry name" value="MA"/>
    <property type="match status" value="1"/>
</dbReference>
<dbReference type="InterPro" id="IPR004010">
    <property type="entry name" value="Double_Cache_2"/>
</dbReference>
<dbReference type="PANTHER" id="PTHR32089">
    <property type="entry name" value="METHYL-ACCEPTING CHEMOTAXIS PROTEIN MCPB"/>
    <property type="match status" value="1"/>
</dbReference>
<keyword evidence="4" id="KW-0145">Chemotaxis</keyword>
<evidence type="ECO:0000259" key="13">
    <source>
        <dbReference type="PROSITE" id="PS50111"/>
    </source>
</evidence>
<dbReference type="InterPro" id="IPR003660">
    <property type="entry name" value="HAMP_dom"/>
</dbReference>
<dbReference type="Proteomes" id="UP000283260">
    <property type="component" value="Unassembled WGS sequence"/>
</dbReference>
<proteinExistence type="inferred from homology"/>
<keyword evidence="8 12" id="KW-0472">Membrane</keyword>
<dbReference type="Pfam" id="PF00015">
    <property type="entry name" value="MCPsignal"/>
    <property type="match status" value="1"/>
</dbReference>
<dbReference type="Pfam" id="PF08269">
    <property type="entry name" value="dCache_2"/>
    <property type="match status" value="1"/>
</dbReference>
<dbReference type="Gene3D" id="1.10.287.950">
    <property type="entry name" value="Methyl-accepting chemotaxis protein"/>
    <property type="match status" value="1"/>
</dbReference>
<evidence type="ECO:0000256" key="2">
    <source>
        <dbReference type="ARBA" id="ARBA00022475"/>
    </source>
</evidence>
<evidence type="ECO:0000256" key="5">
    <source>
        <dbReference type="ARBA" id="ARBA00022519"/>
    </source>
</evidence>
<keyword evidence="3" id="KW-0488">Methylation</keyword>
<comment type="caution">
    <text evidence="16">The sequence shown here is derived from an EMBL/GenBank/DDBJ whole genome shotgun (WGS) entry which is preliminary data.</text>
</comment>
<dbReference type="PROSITE" id="PS50885">
    <property type="entry name" value="HAMP"/>
    <property type="match status" value="1"/>
</dbReference>
<dbReference type="PANTHER" id="PTHR32089:SF119">
    <property type="entry name" value="METHYL-ACCEPTING CHEMOTAXIS PROTEIN CTPL"/>
    <property type="match status" value="1"/>
</dbReference>